<feature type="transmembrane region" description="Helical" evidence="6">
    <location>
        <begin position="210"/>
        <end position="229"/>
    </location>
</feature>
<gene>
    <name evidence="8" type="ORF">P170DRAFT_477476</name>
</gene>
<evidence type="ECO:0000256" key="4">
    <source>
        <dbReference type="ARBA" id="ARBA00023242"/>
    </source>
</evidence>
<dbReference type="InterPro" id="IPR036864">
    <property type="entry name" value="Zn2-C6_fun-type_DNA-bd_sf"/>
</dbReference>
<reference evidence="8 9" key="1">
    <citation type="submission" date="2016-12" db="EMBL/GenBank/DDBJ databases">
        <title>The genomes of Aspergillus section Nigri reveals drivers in fungal speciation.</title>
        <authorList>
            <consortium name="DOE Joint Genome Institute"/>
            <person name="Vesth T.C."/>
            <person name="Nybo J."/>
            <person name="Theobald S."/>
            <person name="Brandl J."/>
            <person name="Frisvad J.C."/>
            <person name="Nielsen K.F."/>
            <person name="Lyhne E.K."/>
            <person name="Kogle M.E."/>
            <person name="Kuo A."/>
            <person name="Riley R."/>
            <person name="Clum A."/>
            <person name="Nolan M."/>
            <person name="Lipzen A."/>
            <person name="Salamov A."/>
            <person name="Henrissat B."/>
            <person name="Wiebenga A."/>
            <person name="De Vries R.P."/>
            <person name="Grigoriev I.V."/>
            <person name="Mortensen U.H."/>
            <person name="Andersen M.R."/>
            <person name="Baker S.E."/>
        </authorList>
    </citation>
    <scope>NUCLEOTIDE SEQUENCE [LARGE SCALE GENOMIC DNA]</scope>
    <source>
        <strain evidence="8 9">IBT 23096</strain>
    </source>
</reference>
<evidence type="ECO:0000313" key="9">
    <source>
        <dbReference type="Proteomes" id="UP000234275"/>
    </source>
</evidence>
<dbReference type="GO" id="GO:0008270">
    <property type="term" value="F:zinc ion binding"/>
    <property type="evidence" value="ECO:0007669"/>
    <property type="project" value="InterPro"/>
</dbReference>
<dbReference type="EMBL" id="MSFO01000006">
    <property type="protein sequence ID" value="PLB46595.1"/>
    <property type="molecule type" value="Genomic_DNA"/>
</dbReference>
<sequence length="425" mass="47929">MAPRRTHKKSRNGCRECKRRHLKCNEQFPCSNCSNHGISCSFVPPGDAVPSREVSGAPQGSPAGLPPAASTPSVLSLSHHSPSILTPPESGYSRNSALLDLLSDTLHDVPTLPKENWVRDLELMHHFCTVTADTLAMREDMRYTWRVIVPTEGYANEFVMHGILAIAAIHRASLFPSRRSIYLECSDYHQNCGLQTFRALLSAPMKRENWQAIFCFASMLVIWVFAMPVRSADCRLPSPIANVIELFSVIRGIQAILEPFKYPIKNSSLAAFAHGVWAHTDDKEWYSSSISESLLPEDTMSQLGGLRDLVESSNFESDEKEDHMSAIASLELSARHMIAAGLRIEIGMALFWPFLIPQRIMRAINNRDPLGLIFLAHFCVLFSFFENQWFTKGWARQVLADIIPCIPSSHTSWLNWPREHVWKSR</sequence>
<dbReference type="InterPro" id="IPR053157">
    <property type="entry name" value="Sterol_Uptake_Regulator"/>
</dbReference>
<dbReference type="CDD" id="cd00067">
    <property type="entry name" value="GAL4"/>
    <property type="match status" value="1"/>
</dbReference>
<evidence type="ECO:0000256" key="2">
    <source>
        <dbReference type="ARBA" id="ARBA00023125"/>
    </source>
</evidence>
<dbReference type="PANTHER" id="PTHR47784">
    <property type="entry name" value="STEROL UPTAKE CONTROL PROTEIN 2"/>
    <property type="match status" value="1"/>
</dbReference>
<protein>
    <recommendedName>
        <fullName evidence="7">Zn(2)-C6 fungal-type domain-containing protein</fullName>
    </recommendedName>
</protein>
<dbReference type="SMART" id="SM00066">
    <property type="entry name" value="GAL4"/>
    <property type="match status" value="1"/>
</dbReference>
<feature type="compositionally biased region" description="Low complexity" evidence="5">
    <location>
        <begin position="70"/>
        <end position="88"/>
    </location>
</feature>
<evidence type="ECO:0000259" key="7">
    <source>
        <dbReference type="PROSITE" id="PS50048"/>
    </source>
</evidence>
<dbReference type="InterPro" id="IPR001138">
    <property type="entry name" value="Zn2Cys6_DnaBD"/>
</dbReference>
<evidence type="ECO:0000256" key="6">
    <source>
        <dbReference type="SAM" id="Phobius"/>
    </source>
</evidence>
<feature type="domain" description="Zn(2)-C6 fungal-type" evidence="7">
    <location>
        <begin position="13"/>
        <end position="42"/>
    </location>
</feature>
<dbReference type="GeneID" id="36561169"/>
<dbReference type="PANTHER" id="PTHR47784:SF5">
    <property type="entry name" value="STEROL UPTAKE CONTROL PROTEIN 2"/>
    <property type="match status" value="1"/>
</dbReference>
<evidence type="ECO:0000256" key="3">
    <source>
        <dbReference type="ARBA" id="ARBA00023163"/>
    </source>
</evidence>
<dbReference type="PROSITE" id="PS00463">
    <property type="entry name" value="ZN2_CY6_FUNGAL_1"/>
    <property type="match status" value="1"/>
</dbReference>
<feature type="transmembrane region" description="Helical" evidence="6">
    <location>
        <begin position="368"/>
        <end position="385"/>
    </location>
</feature>
<evidence type="ECO:0000313" key="8">
    <source>
        <dbReference type="EMBL" id="PLB46595.1"/>
    </source>
</evidence>
<keyword evidence="6" id="KW-0812">Transmembrane</keyword>
<dbReference type="AlphaFoldDB" id="A0A2I2G135"/>
<keyword evidence="1" id="KW-0805">Transcription regulation</keyword>
<evidence type="ECO:0000256" key="5">
    <source>
        <dbReference type="SAM" id="MobiDB-lite"/>
    </source>
</evidence>
<feature type="region of interest" description="Disordered" evidence="5">
    <location>
        <begin position="49"/>
        <end position="89"/>
    </location>
</feature>
<evidence type="ECO:0000256" key="1">
    <source>
        <dbReference type="ARBA" id="ARBA00023015"/>
    </source>
</evidence>
<dbReference type="GO" id="GO:0003677">
    <property type="term" value="F:DNA binding"/>
    <property type="evidence" value="ECO:0007669"/>
    <property type="project" value="UniProtKB-KW"/>
</dbReference>
<dbReference type="Proteomes" id="UP000234275">
    <property type="component" value="Unassembled WGS sequence"/>
</dbReference>
<keyword evidence="6" id="KW-1133">Transmembrane helix</keyword>
<dbReference type="VEuPathDB" id="FungiDB:P170DRAFT_477476"/>
<keyword evidence="4" id="KW-0539">Nucleus</keyword>
<accession>A0A2I2G135</accession>
<keyword evidence="3" id="KW-0804">Transcription</keyword>
<keyword evidence="9" id="KW-1185">Reference proteome</keyword>
<dbReference type="Gene3D" id="4.10.240.10">
    <property type="entry name" value="Zn(2)-C6 fungal-type DNA-binding domain"/>
    <property type="match status" value="1"/>
</dbReference>
<keyword evidence="2" id="KW-0238">DNA-binding</keyword>
<dbReference type="GO" id="GO:0001228">
    <property type="term" value="F:DNA-binding transcription activator activity, RNA polymerase II-specific"/>
    <property type="evidence" value="ECO:0007669"/>
    <property type="project" value="TreeGrafter"/>
</dbReference>
<feature type="transmembrane region" description="Helical" evidence="6">
    <location>
        <begin position="337"/>
        <end position="356"/>
    </location>
</feature>
<comment type="caution">
    <text evidence="8">The sequence shown here is derived from an EMBL/GenBank/DDBJ whole genome shotgun (WGS) entry which is preliminary data.</text>
</comment>
<dbReference type="InterPro" id="IPR021858">
    <property type="entry name" value="Fun_TF"/>
</dbReference>
<dbReference type="SUPFAM" id="SSF57701">
    <property type="entry name" value="Zn2/Cys6 DNA-binding domain"/>
    <property type="match status" value="1"/>
</dbReference>
<dbReference type="Pfam" id="PF00172">
    <property type="entry name" value="Zn_clus"/>
    <property type="match status" value="1"/>
</dbReference>
<name>A0A2I2G135_9EURO</name>
<keyword evidence="6" id="KW-0472">Membrane</keyword>
<dbReference type="Pfam" id="PF11951">
    <property type="entry name" value="Fungal_trans_2"/>
    <property type="match status" value="1"/>
</dbReference>
<organism evidence="8 9">
    <name type="scientific">Aspergillus steynii IBT 23096</name>
    <dbReference type="NCBI Taxonomy" id="1392250"/>
    <lineage>
        <taxon>Eukaryota</taxon>
        <taxon>Fungi</taxon>
        <taxon>Dikarya</taxon>
        <taxon>Ascomycota</taxon>
        <taxon>Pezizomycotina</taxon>
        <taxon>Eurotiomycetes</taxon>
        <taxon>Eurotiomycetidae</taxon>
        <taxon>Eurotiales</taxon>
        <taxon>Aspergillaceae</taxon>
        <taxon>Aspergillus</taxon>
        <taxon>Aspergillus subgen. Circumdati</taxon>
    </lineage>
</organism>
<dbReference type="OrthoDB" id="5350673at2759"/>
<dbReference type="RefSeq" id="XP_024701897.1">
    <property type="nucleotide sequence ID" value="XM_024853471.1"/>
</dbReference>
<dbReference type="PROSITE" id="PS50048">
    <property type="entry name" value="ZN2_CY6_FUNGAL_2"/>
    <property type="match status" value="1"/>
</dbReference>
<proteinExistence type="predicted"/>
<dbReference type="STRING" id="1392250.A0A2I2G135"/>